<proteinExistence type="predicted"/>
<reference evidence="1" key="1">
    <citation type="submission" date="2015-07" db="EMBL/GenBank/DDBJ databases">
        <title>MeaNS - Measles Nucleotide Surveillance Program.</title>
        <authorList>
            <person name="Tran T."/>
            <person name="Druce J."/>
        </authorList>
    </citation>
    <scope>NUCLEOTIDE SEQUENCE</scope>
    <source>
        <strain evidence="1">UCB-OBI-ISO-001</strain>
        <tissue evidence="1">Gonad</tissue>
    </source>
</reference>
<name>A0A0L8GFZ7_OCTBM</name>
<dbReference type="AlphaFoldDB" id="A0A0L8GFZ7"/>
<evidence type="ECO:0000313" key="1">
    <source>
        <dbReference type="EMBL" id="KOF75937.1"/>
    </source>
</evidence>
<organism evidence="1">
    <name type="scientific">Octopus bimaculoides</name>
    <name type="common">California two-spotted octopus</name>
    <dbReference type="NCBI Taxonomy" id="37653"/>
    <lineage>
        <taxon>Eukaryota</taxon>
        <taxon>Metazoa</taxon>
        <taxon>Spiralia</taxon>
        <taxon>Lophotrochozoa</taxon>
        <taxon>Mollusca</taxon>
        <taxon>Cephalopoda</taxon>
        <taxon>Coleoidea</taxon>
        <taxon>Octopodiformes</taxon>
        <taxon>Octopoda</taxon>
        <taxon>Incirrata</taxon>
        <taxon>Octopodidae</taxon>
        <taxon>Octopus</taxon>
    </lineage>
</organism>
<gene>
    <name evidence="1" type="ORF">OCBIM_22034023mg</name>
</gene>
<sequence>MHPFILKHSDNFKKELPLFRQEAYTSLSIYSHNISYRKQLCDCKENATLNAIKLTNKE</sequence>
<accession>A0A0L8GFZ7</accession>
<protein>
    <submittedName>
        <fullName evidence="1">Uncharacterized protein</fullName>
    </submittedName>
</protein>
<dbReference type="EMBL" id="KQ421946">
    <property type="protein sequence ID" value="KOF75937.1"/>
    <property type="molecule type" value="Genomic_DNA"/>
</dbReference>